<proteinExistence type="predicted"/>
<dbReference type="Gene3D" id="3.40.50.720">
    <property type="entry name" value="NAD(P)-binding Rossmann-like Domain"/>
    <property type="match status" value="1"/>
</dbReference>
<name>A0ABD4T5A0_9CYAN</name>
<organism evidence="2 3">
    <name type="scientific">Lyngbya confervoides BDU141951</name>
    <dbReference type="NCBI Taxonomy" id="1574623"/>
    <lineage>
        <taxon>Bacteria</taxon>
        <taxon>Bacillati</taxon>
        <taxon>Cyanobacteriota</taxon>
        <taxon>Cyanophyceae</taxon>
        <taxon>Oscillatoriophycideae</taxon>
        <taxon>Oscillatoriales</taxon>
        <taxon>Microcoleaceae</taxon>
        <taxon>Lyngbya</taxon>
    </lineage>
</organism>
<dbReference type="PANTHER" id="PTHR43796:SF2">
    <property type="entry name" value="CARBOXYNORSPERMIDINE SYNTHASE"/>
    <property type="match status" value="1"/>
</dbReference>
<accession>A0ABD4T5A0</accession>
<keyword evidence="3" id="KW-1185">Reference proteome</keyword>
<evidence type="ECO:0000313" key="3">
    <source>
        <dbReference type="Proteomes" id="UP000031561"/>
    </source>
</evidence>
<gene>
    <name evidence="2" type="ORF">QQ91_0012270</name>
</gene>
<evidence type="ECO:0000313" key="2">
    <source>
        <dbReference type="EMBL" id="MCM1983593.1"/>
    </source>
</evidence>
<feature type="domain" description="Saccharopine dehydrogenase NADP binding" evidence="1">
    <location>
        <begin position="5"/>
        <end position="123"/>
    </location>
</feature>
<dbReference type="SUPFAM" id="SSF51735">
    <property type="entry name" value="NAD(P)-binding Rossmann-fold domains"/>
    <property type="match status" value="1"/>
</dbReference>
<dbReference type="EMBL" id="JTHE03000065">
    <property type="protein sequence ID" value="MCM1983593.1"/>
    <property type="molecule type" value="Genomic_DNA"/>
</dbReference>
<dbReference type="PANTHER" id="PTHR43796">
    <property type="entry name" value="CARBOXYNORSPERMIDINE SYNTHASE"/>
    <property type="match status" value="1"/>
</dbReference>
<dbReference type="AlphaFoldDB" id="A0ABD4T5A0"/>
<dbReference type="InterPro" id="IPR036291">
    <property type="entry name" value="NAD(P)-bd_dom_sf"/>
</dbReference>
<dbReference type="Proteomes" id="UP000031561">
    <property type="component" value="Unassembled WGS sequence"/>
</dbReference>
<dbReference type="InterPro" id="IPR005097">
    <property type="entry name" value="Sacchrp_dh_NADP-bd"/>
</dbReference>
<dbReference type="Pfam" id="PF03435">
    <property type="entry name" value="Sacchrp_dh_NADP"/>
    <property type="match status" value="1"/>
</dbReference>
<dbReference type="Gene3D" id="3.30.360.10">
    <property type="entry name" value="Dihydrodipicolinate Reductase, domain 2"/>
    <property type="match status" value="1"/>
</dbReference>
<protein>
    <submittedName>
        <fullName evidence="2">Saccharopine dehydrogenase NADP-binding domain-containing protein</fullName>
    </submittedName>
</protein>
<sequence>MIPSVLILGGTGRIGQAVATDLRSHTHAAITLTGRRRHCPIALHSREHYLCLNLADVAAVERAIQTHHLVIHCAGPFRDRSLHVLQTCLRQQIPYLDVADSPDYVKQALTLRDQAIAQGVIAVVSTGVFPGISCSMVRQSIEQLDQADDIHLSYLVGGSGGAGVTVMRTTFLELQTPFLAKQQRQWQTIRPYSQREVLRFPEFGQGGVYWFNTIEAMTLAESFPDVQTITTKFGSVPDLYNHLTWLVAQAPQAWLRNPQLIEFLSQVSYRMTQVSDRWSGIGIAMRLAVSGQVNQQPIRLESSFYSPDTAAAAGQGAGLVAQLILEKKLTRPGVWSVEQVLPTPLFQASMEQRNLRITAGPPTSMRN</sequence>
<dbReference type="RefSeq" id="WP_166282456.1">
    <property type="nucleotide sequence ID" value="NZ_JTHE03000065.1"/>
</dbReference>
<reference evidence="2 3" key="1">
    <citation type="journal article" date="2015" name="Genome Announc.">
        <title>Draft Genome Sequence of Filamentous Marine Cyanobacterium Lyngbya confervoides Strain BDU141951.</title>
        <authorList>
            <person name="Chandrababunaidu M.M."/>
            <person name="Sen D."/>
            <person name="Tripathy S."/>
        </authorList>
    </citation>
    <scope>NUCLEOTIDE SEQUENCE [LARGE SCALE GENOMIC DNA]</scope>
    <source>
        <strain evidence="2 3">BDU141951</strain>
    </source>
</reference>
<evidence type="ECO:0000259" key="1">
    <source>
        <dbReference type="Pfam" id="PF03435"/>
    </source>
</evidence>
<comment type="caution">
    <text evidence="2">The sequence shown here is derived from an EMBL/GenBank/DDBJ whole genome shotgun (WGS) entry which is preliminary data.</text>
</comment>